<evidence type="ECO:0000256" key="5">
    <source>
        <dbReference type="ARBA" id="ARBA00023136"/>
    </source>
</evidence>
<dbReference type="EMBL" id="JACCBD010000001">
    <property type="protein sequence ID" value="NYD27510.1"/>
    <property type="molecule type" value="Genomic_DNA"/>
</dbReference>
<protein>
    <submittedName>
        <fullName evidence="10">F-type H+-transporting ATPase subunit epsilon</fullName>
    </submittedName>
</protein>
<dbReference type="RefSeq" id="WP_183075253.1">
    <property type="nucleotide sequence ID" value="NZ_BAAALZ010000001.1"/>
</dbReference>
<gene>
    <name evidence="10" type="ORF">BJ960_002313</name>
</gene>
<organism evidence="10 11">
    <name type="scientific">Leucobacter aridicollis</name>
    <dbReference type="NCBI Taxonomy" id="283878"/>
    <lineage>
        <taxon>Bacteria</taxon>
        <taxon>Bacillati</taxon>
        <taxon>Actinomycetota</taxon>
        <taxon>Actinomycetes</taxon>
        <taxon>Micrococcales</taxon>
        <taxon>Microbacteriaceae</taxon>
        <taxon>Leucobacter</taxon>
    </lineage>
</organism>
<dbReference type="PANTHER" id="PTHR13822:SF10">
    <property type="entry name" value="ATP SYNTHASE EPSILON CHAIN, CHLOROPLASTIC"/>
    <property type="match status" value="1"/>
</dbReference>
<keyword evidence="11" id="KW-1185">Reference proteome</keyword>
<evidence type="ECO:0000313" key="11">
    <source>
        <dbReference type="Proteomes" id="UP000586095"/>
    </source>
</evidence>
<comment type="subunit">
    <text evidence="8">F-type ATPases have 2 components, CF(1) - the catalytic core - and CF(0) - the membrane proton channel. CF(1) has five subunits: alpha(3), beta(3), gamma(1), delta(1), epsilon(1). CF(0) has three main subunits: a, b and c.</text>
</comment>
<dbReference type="PANTHER" id="PTHR13822">
    <property type="entry name" value="ATP SYNTHASE DELTA/EPSILON CHAIN"/>
    <property type="match status" value="1"/>
</dbReference>
<dbReference type="Gene3D" id="2.60.15.10">
    <property type="entry name" value="F0F1 ATP synthase delta/epsilon subunit, N-terminal"/>
    <property type="match status" value="1"/>
</dbReference>
<comment type="subcellular location">
    <subcellularLocation>
        <location evidence="1">Cell membrane</location>
        <topology evidence="1">Peripheral membrane protein</topology>
    </subcellularLocation>
</comment>
<dbReference type="CDD" id="cd12152">
    <property type="entry name" value="F1-ATPase_delta"/>
    <property type="match status" value="1"/>
</dbReference>
<dbReference type="GO" id="GO:0005886">
    <property type="term" value="C:plasma membrane"/>
    <property type="evidence" value="ECO:0007669"/>
    <property type="project" value="UniProtKB-SubCell"/>
</dbReference>
<dbReference type="GO" id="GO:0045259">
    <property type="term" value="C:proton-transporting ATP synthase complex"/>
    <property type="evidence" value="ECO:0007669"/>
    <property type="project" value="UniProtKB-KW"/>
</dbReference>
<evidence type="ECO:0000259" key="9">
    <source>
        <dbReference type="Pfam" id="PF02823"/>
    </source>
</evidence>
<dbReference type="Proteomes" id="UP000586095">
    <property type="component" value="Unassembled WGS sequence"/>
</dbReference>
<evidence type="ECO:0000256" key="3">
    <source>
        <dbReference type="ARBA" id="ARBA00022448"/>
    </source>
</evidence>
<evidence type="ECO:0000256" key="6">
    <source>
        <dbReference type="ARBA" id="ARBA00023196"/>
    </source>
</evidence>
<evidence type="ECO:0000313" key="10">
    <source>
        <dbReference type="EMBL" id="NYD27510.1"/>
    </source>
</evidence>
<keyword evidence="5" id="KW-0472">Membrane</keyword>
<keyword evidence="3 8" id="KW-0813">Transport</keyword>
<accession>A0A852RF64</accession>
<dbReference type="InterPro" id="IPR001469">
    <property type="entry name" value="ATP_synth_F1_dsu/esu"/>
</dbReference>
<keyword evidence="7 8" id="KW-0066">ATP synthesis</keyword>
<comment type="caution">
    <text evidence="10">The sequence shown here is derived from an EMBL/GenBank/DDBJ whole genome shotgun (WGS) entry which is preliminary data.</text>
</comment>
<keyword evidence="6 8" id="KW-0139">CF(1)</keyword>
<dbReference type="SUPFAM" id="SSF51344">
    <property type="entry name" value="Epsilon subunit of F1F0-ATP synthase N-terminal domain"/>
    <property type="match status" value="1"/>
</dbReference>
<dbReference type="InterPro" id="IPR020546">
    <property type="entry name" value="ATP_synth_F1_dsu/esu_N"/>
</dbReference>
<feature type="domain" description="ATP synthase F1 complex delta/epsilon subunit N-terminal" evidence="9">
    <location>
        <begin position="3"/>
        <end position="82"/>
    </location>
</feature>
<reference evidence="10 11" key="1">
    <citation type="submission" date="2020-07" db="EMBL/GenBank/DDBJ databases">
        <title>Sequencing the genomes of 1000 actinobacteria strains.</title>
        <authorList>
            <person name="Klenk H.-P."/>
        </authorList>
    </citation>
    <scope>NUCLEOTIDE SEQUENCE [LARGE SCALE GENOMIC DNA]</scope>
    <source>
        <strain evidence="10 11">DSM 17380</strain>
    </source>
</reference>
<evidence type="ECO:0000256" key="4">
    <source>
        <dbReference type="ARBA" id="ARBA00023065"/>
    </source>
</evidence>
<evidence type="ECO:0000256" key="2">
    <source>
        <dbReference type="ARBA" id="ARBA00005712"/>
    </source>
</evidence>
<dbReference type="GO" id="GO:0046933">
    <property type="term" value="F:proton-transporting ATP synthase activity, rotational mechanism"/>
    <property type="evidence" value="ECO:0007669"/>
    <property type="project" value="InterPro"/>
</dbReference>
<name>A0A852RF64_9MICO</name>
<proteinExistence type="inferred from homology"/>
<comment type="similarity">
    <text evidence="2 8">Belongs to the ATPase epsilon chain family.</text>
</comment>
<dbReference type="InterPro" id="IPR036771">
    <property type="entry name" value="ATPsynth_dsu/esu_N"/>
</dbReference>
<dbReference type="NCBIfam" id="NF009977">
    <property type="entry name" value="PRK13442.1"/>
    <property type="match status" value="1"/>
</dbReference>
<keyword evidence="4 8" id="KW-0406">Ion transport</keyword>
<dbReference type="NCBIfam" id="TIGR01216">
    <property type="entry name" value="ATP_synt_epsi"/>
    <property type="match status" value="1"/>
</dbReference>
<evidence type="ECO:0000256" key="7">
    <source>
        <dbReference type="ARBA" id="ARBA00023310"/>
    </source>
</evidence>
<evidence type="ECO:0000256" key="1">
    <source>
        <dbReference type="ARBA" id="ARBA00004202"/>
    </source>
</evidence>
<dbReference type="Pfam" id="PF02823">
    <property type="entry name" value="ATP-synt_DE_N"/>
    <property type="match status" value="1"/>
</dbReference>
<evidence type="ECO:0000256" key="8">
    <source>
        <dbReference type="RuleBase" id="RU003656"/>
    </source>
</evidence>
<dbReference type="AlphaFoldDB" id="A0A852RF64"/>
<sequence length="86" mass="8790">MALNVKVVSATSEIWSGAASQVVANTVEGEIGILTGHQPFLALLAKGEVRVTTEAGEKITVNAEDGFLSVDHDTVTVVAGDAVLVA</sequence>